<sequence>MAGGDGRPPAYPEVPGVESAPVGLLPSEPPLTPAISVCIAVRDRPELLVKAIRSVLAGRFDDYEVVVVDDGSVVPAQESLAEAGLLADQRIRLVRRRPRGISAARNTALSVARGRWITVLDSDDELSEDALSRIQEFLATSGASWVYTDYQELVAGSERTIRLPAYPSASRMRWSILTRPRLPFKHSGMSMDRNLLVRLGGYDERLPIKVDVELVLRALSHGVRPRHLAHPVVRFRRHPGSVSRKRFAGLAVWFDLIDRYSRPRLPGLALGVKVVRATSEVAKWLVSVAGR</sequence>
<evidence type="ECO:0000313" key="3">
    <source>
        <dbReference type="Proteomes" id="UP000199699"/>
    </source>
</evidence>
<evidence type="ECO:0000313" key="2">
    <source>
        <dbReference type="EMBL" id="SCL29031.1"/>
    </source>
</evidence>
<dbReference type="RefSeq" id="WP_175440125.1">
    <property type="nucleotide sequence ID" value="NZ_FMHT01000003.1"/>
</dbReference>
<dbReference type="InterPro" id="IPR029044">
    <property type="entry name" value="Nucleotide-diphossugar_trans"/>
</dbReference>
<dbReference type="PANTHER" id="PTHR43685">
    <property type="entry name" value="GLYCOSYLTRANSFERASE"/>
    <property type="match status" value="1"/>
</dbReference>
<name>A0A1C6SHS7_9ACTN</name>
<organism evidence="2 3">
    <name type="scientific">Micromonospora nigra</name>
    <dbReference type="NCBI Taxonomy" id="145857"/>
    <lineage>
        <taxon>Bacteria</taxon>
        <taxon>Bacillati</taxon>
        <taxon>Actinomycetota</taxon>
        <taxon>Actinomycetes</taxon>
        <taxon>Micromonosporales</taxon>
        <taxon>Micromonosporaceae</taxon>
        <taxon>Micromonospora</taxon>
    </lineage>
</organism>
<reference evidence="2 3" key="1">
    <citation type="submission" date="2016-06" db="EMBL/GenBank/DDBJ databases">
        <authorList>
            <person name="Kjaerup R.B."/>
            <person name="Dalgaard T.S."/>
            <person name="Juul-Madsen H.R."/>
        </authorList>
    </citation>
    <scope>NUCLEOTIDE SEQUENCE [LARGE SCALE GENOMIC DNA]</scope>
    <source>
        <strain evidence="2 3">DSM 43818</strain>
    </source>
</reference>
<accession>A0A1C6SHS7</accession>
<dbReference type="GO" id="GO:0016740">
    <property type="term" value="F:transferase activity"/>
    <property type="evidence" value="ECO:0007669"/>
    <property type="project" value="UniProtKB-KW"/>
</dbReference>
<dbReference type="InterPro" id="IPR050834">
    <property type="entry name" value="Glycosyltransf_2"/>
</dbReference>
<dbReference type="STRING" id="145857.GA0070616_3806"/>
<keyword evidence="2" id="KW-0808">Transferase</keyword>
<dbReference type="PANTHER" id="PTHR43685:SF2">
    <property type="entry name" value="GLYCOSYLTRANSFERASE 2-LIKE DOMAIN-CONTAINING PROTEIN"/>
    <property type="match status" value="1"/>
</dbReference>
<feature type="domain" description="Glycosyltransferase 2-like" evidence="1">
    <location>
        <begin position="36"/>
        <end position="148"/>
    </location>
</feature>
<dbReference type="AlphaFoldDB" id="A0A1C6SHS7"/>
<protein>
    <submittedName>
        <fullName evidence="2">Glycosyl transferase family 2</fullName>
    </submittedName>
</protein>
<evidence type="ECO:0000259" key="1">
    <source>
        <dbReference type="Pfam" id="PF00535"/>
    </source>
</evidence>
<keyword evidence="3" id="KW-1185">Reference proteome</keyword>
<dbReference type="SUPFAM" id="SSF53448">
    <property type="entry name" value="Nucleotide-diphospho-sugar transferases"/>
    <property type="match status" value="1"/>
</dbReference>
<dbReference type="InterPro" id="IPR001173">
    <property type="entry name" value="Glyco_trans_2-like"/>
</dbReference>
<proteinExistence type="predicted"/>
<dbReference type="EMBL" id="FMHT01000003">
    <property type="protein sequence ID" value="SCL29031.1"/>
    <property type="molecule type" value="Genomic_DNA"/>
</dbReference>
<dbReference type="Gene3D" id="3.90.550.10">
    <property type="entry name" value="Spore Coat Polysaccharide Biosynthesis Protein SpsA, Chain A"/>
    <property type="match status" value="1"/>
</dbReference>
<dbReference type="Proteomes" id="UP000199699">
    <property type="component" value="Unassembled WGS sequence"/>
</dbReference>
<dbReference type="Pfam" id="PF00535">
    <property type="entry name" value="Glycos_transf_2"/>
    <property type="match status" value="1"/>
</dbReference>
<dbReference type="CDD" id="cd00761">
    <property type="entry name" value="Glyco_tranf_GTA_type"/>
    <property type="match status" value="1"/>
</dbReference>
<gene>
    <name evidence="2" type="ORF">GA0070616_3806</name>
</gene>